<feature type="compositionally biased region" description="Basic and acidic residues" evidence="1">
    <location>
        <begin position="23"/>
        <end position="34"/>
    </location>
</feature>
<comment type="caution">
    <text evidence="2">The sequence shown here is derived from an EMBL/GenBank/DDBJ whole genome shotgun (WGS) entry which is preliminary data.</text>
</comment>
<protein>
    <recommendedName>
        <fullName evidence="4">Secreted protein</fullName>
    </recommendedName>
</protein>
<dbReference type="Proteomes" id="UP001311232">
    <property type="component" value="Unassembled WGS sequence"/>
</dbReference>
<dbReference type="AlphaFoldDB" id="A0AAV9RM28"/>
<evidence type="ECO:0000256" key="1">
    <source>
        <dbReference type="SAM" id="MobiDB-lite"/>
    </source>
</evidence>
<sequence>MCCCSLFPAAYCALPLDGAGVHRSTDSSGSDRDPSSQTTELVTSGYRTKSVNISRVYATVTLSDQLLAGSYLAATWLPFPCTPSQTNPVHPPPCLT</sequence>
<evidence type="ECO:0000313" key="2">
    <source>
        <dbReference type="EMBL" id="KAK5610055.1"/>
    </source>
</evidence>
<accession>A0AAV9RM28</accession>
<proteinExistence type="predicted"/>
<reference evidence="2 3" key="1">
    <citation type="submission" date="2021-06" db="EMBL/GenBank/DDBJ databases">
        <authorList>
            <person name="Palmer J.M."/>
        </authorList>
    </citation>
    <scope>NUCLEOTIDE SEQUENCE [LARGE SCALE GENOMIC DNA]</scope>
    <source>
        <strain evidence="2 3">MEX-2019</strain>
        <tissue evidence="2">Muscle</tissue>
    </source>
</reference>
<organism evidence="2 3">
    <name type="scientific">Crenichthys baileyi</name>
    <name type="common">White River springfish</name>
    <dbReference type="NCBI Taxonomy" id="28760"/>
    <lineage>
        <taxon>Eukaryota</taxon>
        <taxon>Metazoa</taxon>
        <taxon>Chordata</taxon>
        <taxon>Craniata</taxon>
        <taxon>Vertebrata</taxon>
        <taxon>Euteleostomi</taxon>
        <taxon>Actinopterygii</taxon>
        <taxon>Neopterygii</taxon>
        <taxon>Teleostei</taxon>
        <taxon>Neoteleostei</taxon>
        <taxon>Acanthomorphata</taxon>
        <taxon>Ovalentaria</taxon>
        <taxon>Atherinomorphae</taxon>
        <taxon>Cyprinodontiformes</taxon>
        <taxon>Goodeidae</taxon>
        <taxon>Crenichthys</taxon>
    </lineage>
</organism>
<evidence type="ECO:0008006" key="4">
    <source>
        <dbReference type="Google" id="ProtNLM"/>
    </source>
</evidence>
<evidence type="ECO:0000313" key="3">
    <source>
        <dbReference type="Proteomes" id="UP001311232"/>
    </source>
</evidence>
<gene>
    <name evidence="2" type="ORF">CRENBAI_013412</name>
</gene>
<dbReference type="EMBL" id="JAHHUM010001702">
    <property type="protein sequence ID" value="KAK5610055.1"/>
    <property type="molecule type" value="Genomic_DNA"/>
</dbReference>
<name>A0AAV9RM28_9TELE</name>
<keyword evidence="3" id="KW-1185">Reference proteome</keyword>
<feature type="region of interest" description="Disordered" evidence="1">
    <location>
        <begin position="21"/>
        <end position="42"/>
    </location>
</feature>